<keyword evidence="2" id="KW-1185">Reference proteome</keyword>
<evidence type="ECO:0000313" key="3">
    <source>
        <dbReference type="RefSeq" id="XP_058975870.1"/>
    </source>
</evidence>
<dbReference type="Proteomes" id="UP001652621">
    <property type="component" value="Unplaced"/>
</dbReference>
<protein>
    <submittedName>
        <fullName evidence="3">Uncharacterized protein DDB_G0283357-like</fullName>
    </submittedName>
</protein>
<evidence type="ECO:0000256" key="1">
    <source>
        <dbReference type="SAM" id="MobiDB-lite"/>
    </source>
</evidence>
<dbReference type="GeneID" id="131801336"/>
<feature type="compositionally biased region" description="Polar residues" evidence="1">
    <location>
        <begin position="73"/>
        <end position="86"/>
    </location>
</feature>
<gene>
    <name evidence="3" type="primary">LOC131801336</name>
</gene>
<feature type="compositionally biased region" description="Low complexity" evidence="1">
    <location>
        <begin position="98"/>
        <end position="132"/>
    </location>
</feature>
<accession>A0ABM3UQR9</accession>
<feature type="region of interest" description="Disordered" evidence="1">
    <location>
        <begin position="46"/>
        <end position="145"/>
    </location>
</feature>
<dbReference type="RefSeq" id="XP_058975870.1">
    <property type="nucleotide sequence ID" value="XM_059119887.1"/>
</dbReference>
<organism evidence="2 3">
    <name type="scientific">Musca domestica</name>
    <name type="common">House fly</name>
    <dbReference type="NCBI Taxonomy" id="7370"/>
    <lineage>
        <taxon>Eukaryota</taxon>
        <taxon>Metazoa</taxon>
        <taxon>Ecdysozoa</taxon>
        <taxon>Arthropoda</taxon>
        <taxon>Hexapoda</taxon>
        <taxon>Insecta</taxon>
        <taxon>Pterygota</taxon>
        <taxon>Neoptera</taxon>
        <taxon>Endopterygota</taxon>
        <taxon>Diptera</taxon>
        <taxon>Brachycera</taxon>
        <taxon>Muscomorpha</taxon>
        <taxon>Muscoidea</taxon>
        <taxon>Muscidae</taxon>
        <taxon>Musca</taxon>
    </lineage>
</organism>
<feature type="compositionally biased region" description="Low complexity" evidence="1">
    <location>
        <begin position="56"/>
        <end position="72"/>
    </location>
</feature>
<proteinExistence type="predicted"/>
<evidence type="ECO:0000313" key="2">
    <source>
        <dbReference type="Proteomes" id="UP001652621"/>
    </source>
</evidence>
<name>A0ABM3UQR9_MUSDO</name>
<sequence length="145" mass="14802">MPMSSSGETLCGAISPTTSVASAGIPGVASGNASIYLRSLATDENTCSTLPHMPTSSSSSSSSSAAAAQQSSNVSGLPPTNMQLNRNLVMLRNHLRKNTNTTTSNNNTQGNSNNIGSSSNNISATNNHNMSNSSSKDTLPGPNEQ</sequence>
<reference evidence="3" key="1">
    <citation type="submission" date="2025-08" db="UniProtKB">
        <authorList>
            <consortium name="RefSeq"/>
        </authorList>
    </citation>
    <scope>IDENTIFICATION</scope>
    <source>
        <strain evidence="3">Aabys</strain>
        <tissue evidence="3">Whole body</tissue>
    </source>
</reference>